<reference evidence="2" key="2">
    <citation type="submission" date="2023-02" db="EMBL/GenBank/DDBJ databases">
        <title>'Rhodoalgimonas zhirmunskyi' gen. nov., isolated from a red alga.</title>
        <authorList>
            <person name="Nedashkovskaya O.I."/>
            <person name="Otstavnykh N.Y."/>
            <person name="Bystritskaya E.P."/>
            <person name="Balabanova L.A."/>
            <person name="Isaeva M.P."/>
        </authorList>
    </citation>
    <scope>NUCLEOTIDE SEQUENCE</scope>
    <source>
        <strain evidence="2">KCTC 52189</strain>
    </source>
</reference>
<protein>
    <submittedName>
        <fullName evidence="2">Uncharacterized protein</fullName>
    </submittedName>
</protein>
<keyword evidence="1" id="KW-1133">Transmembrane helix</keyword>
<accession>A0AAE3WE39</accession>
<name>A0AAE3WE39_9RHOB</name>
<comment type="caution">
    <text evidence="2">The sequence shown here is derived from an EMBL/GenBank/DDBJ whole genome shotgun (WGS) entry which is preliminary data.</text>
</comment>
<keyword evidence="1" id="KW-0812">Transmembrane</keyword>
<feature type="transmembrane region" description="Helical" evidence="1">
    <location>
        <begin position="26"/>
        <end position="44"/>
    </location>
</feature>
<keyword evidence="3" id="KW-1185">Reference proteome</keyword>
<reference evidence="2" key="1">
    <citation type="submission" date="2022-07" db="EMBL/GenBank/DDBJ databases">
        <authorList>
            <person name="Otstavnykh N."/>
            <person name="Isaeva M."/>
            <person name="Bystritskaya E."/>
        </authorList>
    </citation>
    <scope>NUCLEOTIDE SEQUENCE</scope>
    <source>
        <strain evidence="2">KCTC 52189</strain>
    </source>
</reference>
<keyword evidence="1" id="KW-0472">Membrane</keyword>
<dbReference type="AlphaFoldDB" id="A0AAE3WE39"/>
<dbReference type="EMBL" id="JANHAX010000005">
    <property type="protein sequence ID" value="MDQ2091576.1"/>
    <property type="molecule type" value="Genomic_DNA"/>
</dbReference>
<dbReference type="Proteomes" id="UP001226762">
    <property type="component" value="Unassembled WGS sequence"/>
</dbReference>
<gene>
    <name evidence="2" type="ORF">NO357_16865</name>
</gene>
<sequence length="86" mass="9166">MDNLILALFAVGAGTGGILLAQGKRAVAIAITTVIGIVAVITPIREAWPVALALIVFVPFVVLPFLIAYVLGVLLRRRKENEEVDD</sequence>
<dbReference type="RefSeq" id="WP_306736861.1">
    <property type="nucleotide sequence ID" value="NZ_JANHAX010000005.1"/>
</dbReference>
<evidence type="ECO:0000256" key="1">
    <source>
        <dbReference type="SAM" id="Phobius"/>
    </source>
</evidence>
<organism evidence="2 3">
    <name type="scientific">Marimonas arenosa</name>
    <dbReference type="NCBI Taxonomy" id="1795305"/>
    <lineage>
        <taxon>Bacteria</taxon>
        <taxon>Pseudomonadati</taxon>
        <taxon>Pseudomonadota</taxon>
        <taxon>Alphaproteobacteria</taxon>
        <taxon>Rhodobacterales</taxon>
        <taxon>Paracoccaceae</taxon>
        <taxon>Marimonas</taxon>
    </lineage>
</organism>
<proteinExistence type="predicted"/>
<feature type="transmembrane region" description="Helical" evidence="1">
    <location>
        <begin position="51"/>
        <end position="75"/>
    </location>
</feature>
<evidence type="ECO:0000313" key="2">
    <source>
        <dbReference type="EMBL" id="MDQ2091576.1"/>
    </source>
</evidence>
<evidence type="ECO:0000313" key="3">
    <source>
        <dbReference type="Proteomes" id="UP001226762"/>
    </source>
</evidence>